<dbReference type="PROSITE" id="PS00687">
    <property type="entry name" value="ALDEHYDE_DEHYDR_GLU"/>
    <property type="match status" value="1"/>
</dbReference>
<keyword evidence="9" id="KW-1185">Reference proteome</keyword>
<feature type="active site" evidence="5">
    <location>
        <position position="254"/>
    </location>
</feature>
<dbReference type="InterPro" id="IPR016161">
    <property type="entry name" value="Ald_DH/histidinol_DH"/>
</dbReference>
<dbReference type="InterPro" id="IPR029510">
    <property type="entry name" value="Ald_DH_CS_GLU"/>
</dbReference>
<proteinExistence type="inferred from homology"/>
<dbReference type="Proteomes" id="UP000019478">
    <property type="component" value="Unassembled WGS sequence"/>
</dbReference>
<dbReference type="PANTHER" id="PTHR11699">
    <property type="entry name" value="ALDEHYDE DEHYDROGENASE-RELATED"/>
    <property type="match status" value="1"/>
</dbReference>
<evidence type="ECO:0000256" key="6">
    <source>
        <dbReference type="RuleBase" id="RU003345"/>
    </source>
</evidence>
<dbReference type="Gene3D" id="3.40.309.10">
    <property type="entry name" value="Aldehyde Dehydrogenase, Chain A, domain 2"/>
    <property type="match status" value="1"/>
</dbReference>
<sequence>MPLKYELPLKPFIHGKFVDSKGSDRLTLRSAVDDSVLTEELQSATPDDVDVAVASAEEGFKAWLAIPPEGRRAILWKFADLIEENAERLAYLEAILVGKPLGVGIEYDARGCAESFRFFAGFIDKFEGDFQSIHDGFIRAVHLEPLGVCAAICPFNSPLITFGMKAAPALAVGNSLVTKASEFNPFSTLALAELAIAAGIPPGTLNVVVGEAAAGAALSSHMKVRKISFTGSAAVGRKVQIAAAQSNLKRVTLELGGKSPVLVFDDADLATAVTNSMSFVMYNGQGCILGTRIYVQEGIAEQFVQVFKQSVEGFASTLGADPLELTTMSAPIFHRRQQETVLGFLEKGKQEAEVLTGGNAHPGKGLFIQPTIFTRPKADADIVKKEIFGPVVVIDTFKTEEEVLQKANDTEYGLGAYVYTSNIDRAFRAAHALEAGAVAVNTARGVHNTIPFGGWKASGIGSENGKYVLREYSHPKSITIK</sequence>
<dbReference type="EMBL" id="AMGY01000006">
    <property type="protein sequence ID" value="EXJ81384.1"/>
    <property type="molecule type" value="Genomic_DNA"/>
</dbReference>
<feature type="domain" description="Aldehyde dehydrogenase" evidence="7">
    <location>
        <begin position="20"/>
        <end position="478"/>
    </location>
</feature>
<dbReference type="Pfam" id="PF00171">
    <property type="entry name" value="Aldedh"/>
    <property type="match status" value="1"/>
</dbReference>
<evidence type="ECO:0000256" key="2">
    <source>
        <dbReference type="ARBA" id="ARBA00023002"/>
    </source>
</evidence>
<protein>
    <recommendedName>
        <fullName evidence="3">aldehyde dehydrogenase (NAD(+))</fullName>
        <ecNumber evidence="3">1.2.1.3</ecNumber>
    </recommendedName>
</protein>
<dbReference type="EC" id="1.2.1.3" evidence="3"/>
<dbReference type="AlphaFoldDB" id="W9YGI9"/>
<accession>W9YGI9</accession>
<gene>
    <name evidence="8" type="ORF">A1O3_07675</name>
</gene>
<dbReference type="FunFam" id="3.40.605.10:FF:000007">
    <property type="entry name" value="NAD/NADP-dependent betaine aldehyde dehydrogenase"/>
    <property type="match status" value="1"/>
</dbReference>
<name>W9YGI9_9EURO</name>
<comment type="catalytic activity">
    <reaction evidence="4">
        <text>an aldehyde + NAD(+) + H2O = a carboxylate + NADH + 2 H(+)</text>
        <dbReference type="Rhea" id="RHEA:16185"/>
        <dbReference type="ChEBI" id="CHEBI:15377"/>
        <dbReference type="ChEBI" id="CHEBI:15378"/>
        <dbReference type="ChEBI" id="CHEBI:17478"/>
        <dbReference type="ChEBI" id="CHEBI:29067"/>
        <dbReference type="ChEBI" id="CHEBI:57540"/>
        <dbReference type="ChEBI" id="CHEBI:57945"/>
        <dbReference type="EC" id="1.2.1.3"/>
    </reaction>
</comment>
<evidence type="ECO:0000256" key="5">
    <source>
        <dbReference type="PROSITE-ProRule" id="PRU10007"/>
    </source>
</evidence>
<dbReference type="FunFam" id="3.40.309.10:FF:000012">
    <property type="entry name" value="Betaine aldehyde dehydrogenase"/>
    <property type="match status" value="1"/>
</dbReference>
<dbReference type="Gene3D" id="3.40.605.10">
    <property type="entry name" value="Aldehyde Dehydrogenase, Chain A, domain 1"/>
    <property type="match status" value="1"/>
</dbReference>
<evidence type="ECO:0000256" key="4">
    <source>
        <dbReference type="ARBA" id="ARBA00049194"/>
    </source>
</evidence>
<dbReference type="GeneID" id="19171772"/>
<dbReference type="HOGENOM" id="CLU_005391_0_0_1"/>
<dbReference type="SUPFAM" id="SSF53720">
    <property type="entry name" value="ALDH-like"/>
    <property type="match status" value="1"/>
</dbReference>
<dbReference type="InterPro" id="IPR015590">
    <property type="entry name" value="Aldehyde_DH_dom"/>
</dbReference>
<keyword evidence="2 6" id="KW-0560">Oxidoreductase</keyword>
<dbReference type="GO" id="GO:0004029">
    <property type="term" value="F:aldehyde dehydrogenase (NAD+) activity"/>
    <property type="evidence" value="ECO:0007669"/>
    <property type="project" value="UniProtKB-EC"/>
</dbReference>
<dbReference type="InterPro" id="IPR016163">
    <property type="entry name" value="Ald_DH_C"/>
</dbReference>
<evidence type="ECO:0000313" key="9">
    <source>
        <dbReference type="Proteomes" id="UP000019478"/>
    </source>
</evidence>
<evidence type="ECO:0000259" key="7">
    <source>
        <dbReference type="Pfam" id="PF00171"/>
    </source>
</evidence>
<dbReference type="OrthoDB" id="310895at2759"/>
<organism evidence="8 9">
    <name type="scientific">Capronia epimyces CBS 606.96</name>
    <dbReference type="NCBI Taxonomy" id="1182542"/>
    <lineage>
        <taxon>Eukaryota</taxon>
        <taxon>Fungi</taxon>
        <taxon>Dikarya</taxon>
        <taxon>Ascomycota</taxon>
        <taxon>Pezizomycotina</taxon>
        <taxon>Eurotiomycetes</taxon>
        <taxon>Chaetothyriomycetidae</taxon>
        <taxon>Chaetothyriales</taxon>
        <taxon>Herpotrichiellaceae</taxon>
        <taxon>Capronia</taxon>
    </lineage>
</organism>
<dbReference type="STRING" id="1182542.W9YGI9"/>
<dbReference type="RefSeq" id="XP_007735972.1">
    <property type="nucleotide sequence ID" value="XM_007737782.1"/>
</dbReference>
<dbReference type="eggNOG" id="KOG2450">
    <property type="taxonomic scope" value="Eukaryota"/>
</dbReference>
<evidence type="ECO:0000256" key="1">
    <source>
        <dbReference type="ARBA" id="ARBA00009986"/>
    </source>
</evidence>
<comment type="similarity">
    <text evidence="1 6">Belongs to the aldehyde dehydrogenase family.</text>
</comment>
<dbReference type="InterPro" id="IPR016162">
    <property type="entry name" value="Ald_DH_N"/>
</dbReference>
<evidence type="ECO:0000256" key="3">
    <source>
        <dbReference type="ARBA" id="ARBA00024226"/>
    </source>
</evidence>
<comment type="caution">
    <text evidence="8">The sequence shown here is derived from an EMBL/GenBank/DDBJ whole genome shotgun (WGS) entry which is preliminary data.</text>
</comment>
<reference evidence="8 9" key="1">
    <citation type="submission" date="2013-03" db="EMBL/GenBank/DDBJ databases">
        <title>The Genome Sequence of Capronia epimyces CBS 606.96.</title>
        <authorList>
            <consortium name="The Broad Institute Genomics Platform"/>
            <person name="Cuomo C."/>
            <person name="de Hoog S."/>
            <person name="Gorbushina A."/>
            <person name="Walker B."/>
            <person name="Young S.K."/>
            <person name="Zeng Q."/>
            <person name="Gargeya S."/>
            <person name="Fitzgerald M."/>
            <person name="Haas B."/>
            <person name="Abouelleil A."/>
            <person name="Allen A.W."/>
            <person name="Alvarado L."/>
            <person name="Arachchi H.M."/>
            <person name="Berlin A.M."/>
            <person name="Chapman S.B."/>
            <person name="Gainer-Dewar J."/>
            <person name="Goldberg J."/>
            <person name="Griggs A."/>
            <person name="Gujja S."/>
            <person name="Hansen M."/>
            <person name="Howarth C."/>
            <person name="Imamovic A."/>
            <person name="Ireland A."/>
            <person name="Larimer J."/>
            <person name="McCowan C."/>
            <person name="Murphy C."/>
            <person name="Pearson M."/>
            <person name="Poon T.W."/>
            <person name="Priest M."/>
            <person name="Roberts A."/>
            <person name="Saif S."/>
            <person name="Shea T."/>
            <person name="Sisk P."/>
            <person name="Sykes S."/>
            <person name="Wortman J."/>
            <person name="Nusbaum C."/>
            <person name="Birren B."/>
        </authorList>
    </citation>
    <scope>NUCLEOTIDE SEQUENCE [LARGE SCALE GENOMIC DNA]</scope>
    <source>
        <strain evidence="8 9">CBS 606.96</strain>
    </source>
</reference>
<evidence type="ECO:0000313" key="8">
    <source>
        <dbReference type="EMBL" id="EXJ81384.1"/>
    </source>
</evidence>